<dbReference type="InterPro" id="IPR026328">
    <property type="entry name" value="FmdE"/>
</dbReference>
<dbReference type="SUPFAM" id="SSF143555">
    <property type="entry name" value="FwdE-like"/>
    <property type="match status" value="1"/>
</dbReference>
<dbReference type="GO" id="GO:0008270">
    <property type="term" value="F:zinc ion binding"/>
    <property type="evidence" value="ECO:0007669"/>
    <property type="project" value="UniProtKB-KW"/>
</dbReference>
<dbReference type="Pfam" id="PF02663">
    <property type="entry name" value="FmdE"/>
    <property type="match status" value="1"/>
</dbReference>
<sequence>MPCKMNDWEKVLDFHGHSCPGVATGYRVAKIALEELQAIRAEDEELLAIVENDACGVDAVQVLTGCSIGKGNLIYRDYGKQVYTFACRNSGQAVRISVKGKVWQSPEYSELRKKVFGGEANDEEKEIFNRHQQDRTRSILEMPAEEFCRVQHVQIELPSKARIFNTHICAACGEPVMEPRTRVKEGKIVCIPCAEEYSRGW</sequence>
<feature type="domain" description="Zinc finger DksA/TraR C4-type" evidence="4">
    <location>
        <begin position="164"/>
        <end position="199"/>
    </location>
</feature>
<dbReference type="InterPro" id="IPR000962">
    <property type="entry name" value="Znf_DskA_TraR"/>
</dbReference>
<evidence type="ECO:0000256" key="3">
    <source>
        <dbReference type="ARBA" id="ARBA00022833"/>
    </source>
</evidence>
<evidence type="ECO:0000259" key="5">
    <source>
        <dbReference type="Pfam" id="PF02663"/>
    </source>
</evidence>
<proteinExistence type="predicted"/>
<dbReference type="Gene3D" id="3.30.1330.130">
    <property type="match status" value="1"/>
</dbReference>
<keyword evidence="1" id="KW-0479">Metal-binding</keyword>
<keyword evidence="3" id="KW-0862">Zinc</keyword>
<dbReference type="InterPro" id="IPR053194">
    <property type="entry name" value="tRNA_methyltr_O"/>
</dbReference>
<evidence type="ECO:0000259" key="4">
    <source>
        <dbReference type="Pfam" id="PF01258"/>
    </source>
</evidence>
<evidence type="ECO:0000313" key="6">
    <source>
        <dbReference type="EMBL" id="VFU11366.1"/>
    </source>
</evidence>
<protein>
    <submittedName>
        <fullName evidence="6">Formylmethanofuran dehydrogenase subunit E</fullName>
    </submittedName>
</protein>
<keyword evidence="2" id="KW-0863">Zinc-finger</keyword>
<dbReference type="InterPro" id="IPR003814">
    <property type="entry name" value="FmdEsu_dom"/>
</dbReference>
<dbReference type="Pfam" id="PF01258">
    <property type="entry name" value="zf-dskA_traR"/>
    <property type="match status" value="1"/>
</dbReference>
<evidence type="ECO:0000256" key="2">
    <source>
        <dbReference type="ARBA" id="ARBA00022771"/>
    </source>
</evidence>
<dbReference type="AlphaFoldDB" id="A0A485LUN3"/>
<dbReference type="PANTHER" id="PTHR39418">
    <property type="entry name" value="DEHYDROGENASE-RELATED"/>
    <property type="match status" value="1"/>
</dbReference>
<organism evidence="6">
    <name type="scientific">anaerobic digester metagenome</name>
    <dbReference type="NCBI Taxonomy" id="1263854"/>
    <lineage>
        <taxon>unclassified sequences</taxon>
        <taxon>metagenomes</taxon>
        <taxon>ecological metagenomes</taxon>
    </lineage>
</organism>
<feature type="domain" description="Formylmethanofuran dehydrogenase subunit E" evidence="5">
    <location>
        <begin position="14"/>
        <end position="148"/>
    </location>
</feature>
<evidence type="ECO:0000256" key="1">
    <source>
        <dbReference type="ARBA" id="ARBA00022723"/>
    </source>
</evidence>
<dbReference type="PIRSF" id="PIRSF006578">
    <property type="entry name" value="FwdE"/>
    <property type="match status" value="1"/>
</dbReference>
<dbReference type="PANTHER" id="PTHR39418:SF1">
    <property type="entry name" value="DEHYDROGENASE"/>
    <property type="match status" value="1"/>
</dbReference>
<reference evidence="6" key="1">
    <citation type="submission" date="2019-03" db="EMBL/GenBank/DDBJ databases">
        <authorList>
            <person name="Hao L."/>
        </authorList>
    </citation>
    <scope>NUCLEOTIDE SEQUENCE</scope>
</reference>
<name>A0A485LUN3_9ZZZZ</name>
<accession>A0A485LUN3</accession>
<dbReference type="EMBL" id="CAADRN010000020">
    <property type="protein sequence ID" value="VFU11366.1"/>
    <property type="molecule type" value="Genomic_DNA"/>
</dbReference>
<gene>
    <name evidence="6" type="ORF">SCFA_1160002</name>
</gene>